<name>A0AAD3E1R5_9CHLO</name>
<feature type="compositionally biased region" description="Low complexity" evidence="1">
    <location>
        <begin position="126"/>
        <end position="148"/>
    </location>
</feature>
<protein>
    <submittedName>
        <fullName evidence="2">Uncharacterized protein</fullName>
    </submittedName>
</protein>
<gene>
    <name evidence="2" type="ORF">Agub_g14341</name>
</gene>
<feature type="region of interest" description="Disordered" evidence="1">
    <location>
        <begin position="84"/>
        <end position="188"/>
    </location>
</feature>
<accession>A0AAD3E1R5</accession>
<dbReference type="AlphaFoldDB" id="A0AAD3E1R5"/>
<evidence type="ECO:0000313" key="2">
    <source>
        <dbReference type="EMBL" id="GFR51868.1"/>
    </source>
</evidence>
<feature type="non-terminal residue" evidence="2">
    <location>
        <position position="218"/>
    </location>
</feature>
<organism evidence="2 3">
    <name type="scientific">Astrephomene gubernaculifera</name>
    <dbReference type="NCBI Taxonomy" id="47775"/>
    <lineage>
        <taxon>Eukaryota</taxon>
        <taxon>Viridiplantae</taxon>
        <taxon>Chlorophyta</taxon>
        <taxon>core chlorophytes</taxon>
        <taxon>Chlorophyceae</taxon>
        <taxon>CS clade</taxon>
        <taxon>Chlamydomonadales</taxon>
        <taxon>Astrephomenaceae</taxon>
        <taxon>Astrephomene</taxon>
    </lineage>
</organism>
<feature type="compositionally biased region" description="Pro residues" evidence="1">
    <location>
        <begin position="149"/>
        <end position="167"/>
    </location>
</feature>
<comment type="caution">
    <text evidence="2">The sequence shown here is derived from an EMBL/GenBank/DDBJ whole genome shotgun (WGS) entry which is preliminary data.</text>
</comment>
<evidence type="ECO:0000313" key="3">
    <source>
        <dbReference type="Proteomes" id="UP001054857"/>
    </source>
</evidence>
<keyword evidence="3" id="KW-1185">Reference proteome</keyword>
<feature type="non-terminal residue" evidence="2">
    <location>
        <position position="1"/>
    </location>
</feature>
<feature type="compositionally biased region" description="Polar residues" evidence="1">
    <location>
        <begin position="176"/>
        <end position="186"/>
    </location>
</feature>
<proteinExistence type="predicted"/>
<dbReference type="Proteomes" id="UP001054857">
    <property type="component" value="Unassembled WGS sequence"/>
</dbReference>
<dbReference type="EMBL" id="BMAR01000055">
    <property type="protein sequence ID" value="GFR51868.1"/>
    <property type="molecule type" value="Genomic_DNA"/>
</dbReference>
<evidence type="ECO:0000256" key="1">
    <source>
        <dbReference type="SAM" id="MobiDB-lite"/>
    </source>
</evidence>
<sequence>AATAATTASLPLRLAVEVSFDRPAALGPAFVSSLLHALSLQVEAAAAGMTPARGGAAGAGTAGEEGTAGRAAAAAAVAAVASSTRNRTQRLIHPGQRRQPPPASPLLYTAAMPRSGNGHTTPPFPSSSFPAAAGATATTAAPAAMQPHPYFPPTLAPPPAPPCPPPSQQQSPLPYNSTTPNANRQLPNHLLTPNEVSYAASAVSRLLAGQRYVAPHVV</sequence>
<reference evidence="2 3" key="1">
    <citation type="journal article" date="2021" name="Sci. Rep.">
        <title>Genome sequencing of the multicellular alga Astrephomene provides insights into convergent evolution of germ-soma differentiation.</title>
        <authorList>
            <person name="Yamashita S."/>
            <person name="Yamamoto K."/>
            <person name="Matsuzaki R."/>
            <person name="Suzuki S."/>
            <person name="Yamaguchi H."/>
            <person name="Hirooka S."/>
            <person name="Minakuchi Y."/>
            <person name="Miyagishima S."/>
            <person name="Kawachi M."/>
            <person name="Toyoda A."/>
            <person name="Nozaki H."/>
        </authorList>
    </citation>
    <scope>NUCLEOTIDE SEQUENCE [LARGE SCALE GENOMIC DNA]</scope>
    <source>
        <strain evidence="2 3">NIES-4017</strain>
    </source>
</reference>